<evidence type="ECO:0000259" key="3">
    <source>
        <dbReference type="PROSITE" id="PS51371"/>
    </source>
</evidence>
<dbReference type="InterPro" id="IPR000644">
    <property type="entry name" value="CBS_dom"/>
</dbReference>
<feature type="domain" description="CBS" evidence="3">
    <location>
        <begin position="71"/>
        <end position="128"/>
    </location>
</feature>
<protein>
    <submittedName>
        <fullName evidence="5">Phage tail protein</fullName>
    </submittedName>
</protein>
<evidence type="ECO:0000256" key="2">
    <source>
        <dbReference type="PROSITE-ProRule" id="PRU00703"/>
    </source>
</evidence>
<keyword evidence="2" id="KW-0129">CBS domain</keyword>
<dbReference type="SMART" id="SM00116">
    <property type="entry name" value="CBS"/>
    <property type="match status" value="2"/>
</dbReference>
<organism evidence="5 6">
    <name type="scientific">Salipaludibacillus keqinensis</name>
    <dbReference type="NCBI Taxonomy" id="2045207"/>
    <lineage>
        <taxon>Bacteria</taxon>
        <taxon>Bacillati</taxon>
        <taxon>Bacillota</taxon>
        <taxon>Bacilli</taxon>
        <taxon>Bacillales</taxon>
        <taxon>Bacillaceae</taxon>
    </lineage>
</organism>
<dbReference type="SUPFAM" id="SSF55021">
    <property type="entry name" value="ACT-like"/>
    <property type="match status" value="1"/>
</dbReference>
<keyword evidence="1" id="KW-0677">Repeat</keyword>
<dbReference type="PROSITE" id="PS51371">
    <property type="entry name" value="CBS"/>
    <property type="match status" value="2"/>
</dbReference>
<dbReference type="InterPro" id="IPR045865">
    <property type="entry name" value="ACT-like_dom_sf"/>
</dbReference>
<dbReference type="AlphaFoldDB" id="A0A323TJ03"/>
<dbReference type="PROSITE" id="PS51671">
    <property type="entry name" value="ACT"/>
    <property type="match status" value="1"/>
</dbReference>
<dbReference type="OrthoDB" id="9781631at2"/>
<dbReference type="CDD" id="cd04584">
    <property type="entry name" value="CBS_pair_AcuB_like"/>
    <property type="match status" value="1"/>
</dbReference>
<dbReference type="RefSeq" id="WP_110609996.1">
    <property type="nucleotide sequence ID" value="NZ_PDOD01000002.1"/>
</dbReference>
<sequence length="208" mass="23779">MKDQLIVSHKDMTICDALDLMKKHRIRHLPIVNDSNEIIGIVSDRDLRDASPSIFDDQHKQFINLPVSKVMIDDVITAMPRDFVEEAANIMVEQQISCLPVEEDDILVGIITETDLLNTLVKLTGADLPTSRLEIEVSNESGQLSDVSNIIKEHKINIQSVLVYPSFHDPSRKILVFRIQSIDLRPLLKTLKQRNYQIIWPTELEMKT</sequence>
<evidence type="ECO:0000256" key="1">
    <source>
        <dbReference type="ARBA" id="ARBA00022737"/>
    </source>
</evidence>
<reference evidence="5 6" key="1">
    <citation type="submission" date="2017-10" db="EMBL/GenBank/DDBJ databases">
        <title>Bacillus sp. nov., a halophilic bacterium isolated from a Keqin Lake.</title>
        <authorList>
            <person name="Wang H."/>
        </authorList>
    </citation>
    <scope>NUCLEOTIDE SEQUENCE [LARGE SCALE GENOMIC DNA]</scope>
    <source>
        <strain evidence="5 6">KQ-12</strain>
    </source>
</reference>
<gene>
    <name evidence="5" type="ORF">CR194_11540</name>
</gene>
<evidence type="ECO:0000259" key="4">
    <source>
        <dbReference type="PROSITE" id="PS51671"/>
    </source>
</evidence>
<evidence type="ECO:0000313" key="6">
    <source>
        <dbReference type="Proteomes" id="UP000248214"/>
    </source>
</evidence>
<accession>A0A323TJ03</accession>
<proteinExistence type="predicted"/>
<feature type="domain" description="CBS" evidence="3">
    <location>
        <begin position="1"/>
        <end position="58"/>
    </location>
</feature>
<dbReference type="PANTHER" id="PTHR48108">
    <property type="entry name" value="CBS DOMAIN-CONTAINING PROTEIN CBSX2, CHLOROPLASTIC"/>
    <property type="match status" value="1"/>
</dbReference>
<dbReference type="Pfam" id="PF00571">
    <property type="entry name" value="CBS"/>
    <property type="match status" value="2"/>
</dbReference>
<dbReference type="EMBL" id="PDOD01000002">
    <property type="protein sequence ID" value="PYZ93964.1"/>
    <property type="molecule type" value="Genomic_DNA"/>
</dbReference>
<dbReference type="InterPro" id="IPR002912">
    <property type="entry name" value="ACT_dom"/>
</dbReference>
<comment type="caution">
    <text evidence="5">The sequence shown here is derived from an EMBL/GenBank/DDBJ whole genome shotgun (WGS) entry which is preliminary data.</text>
</comment>
<dbReference type="InterPro" id="IPR051462">
    <property type="entry name" value="CBS_domain-containing"/>
</dbReference>
<dbReference type="Proteomes" id="UP000248214">
    <property type="component" value="Unassembled WGS sequence"/>
</dbReference>
<name>A0A323TJ03_9BACI</name>
<dbReference type="Gene3D" id="3.30.70.260">
    <property type="match status" value="1"/>
</dbReference>
<feature type="domain" description="ACT" evidence="4">
    <location>
        <begin position="132"/>
        <end position="206"/>
    </location>
</feature>
<keyword evidence="6" id="KW-1185">Reference proteome</keyword>
<evidence type="ECO:0000313" key="5">
    <source>
        <dbReference type="EMBL" id="PYZ93964.1"/>
    </source>
</evidence>
<dbReference type="PANTHER" id="PTHR48108:SF2">
    <property type="entry name" value="ACETOIN UTILIZATION PROTEIN ACUB"/>
    <property type="match status" value="1"/>
</dbReference>
<dbReference type="Gene3D" id="3.10.580.10">
    <property type="entry name" value="CBS-domain"/>
    <property type="match status" value="1"/>
</dbReference>
<dbReference type="Pfam" id="PF01842">
    <property type="entry name" value="ACT"/>
    <property type="match status" value="1"/>
</dbReference>
<dbReference type="SUPFAM" id="SSF54631">
    <property type="entry name" value="CBS-domain pair"/>
    <property type="match status" value="1"/>
</dbReference>
<dbReference type="InterPro" id="IPR046342">
    <property type="entry name" value="CBS_dom_sf"/>
</dbReference>